<dbReference type="AlphaFoldDB" id="A0AAF0K9D4"/>
<name>A0AAF0K9D4_LATSK</name>
<organism evidence="1 2">
    <name type="scientific">Latilactobacillus sakei</name>
    <name type="common">Lactobacillus sakei</name>
    <dbReference type="NCBI Taxonomy" id="1599"/>
    <lineage>
        <taxon>Bacteria</taxon>
        <taxon>Bacillati</taxon>
        <taxon>Bacillota</taxon>
        <taxon>Bacilli</taxon>
        <taxon>Lactobacillales</taxon>
        <taxon>Lactobacillaceae</taxon>
        <taxon>Latilactobacillus</taxon>
    </lineage>
</organism>
<sequence length="238" mass="26822">MTEKICFFISPIGEESSDARNNSNTVLKYFLKPVCEELGYQVIRSDQESTVESIDSSIIKHLTNDDLVICDLTGHNPNVFYEFGYRRALNLPLIPMITEGFKIPMDVSTLRTIQYVTNDLNKQETIKLRIKESIIAFESDNNQNNSKSTGNLDTNTTGISQSLLSIQDGIDELKDMIKNHNNSDLDIITSQVAKYAHPQISSETAIMQEVLPKMLENPELFTQFIELSKHLPGSTSLD</sequence>
<reference evidence="1" key="1">
    <citation type="submission" date="2023-04" db="EMBL/GenBank/DDBJ databases">
        <title>Novel strain of Lactilactobacillus sakei and use thereof.</title>
        <authorList>
            <person name="Kim S.Y."/>
        </authorList>
    </citation>
    <scope>NUCLEOTIDE SEQUENCE</scope>
    <source>
        <strain evidence="1">HUP1</strain>
    </source>
</reference>
<dbReference type="EMBL" id="CP122959">
    <property type="protein sequence ID" value="WGI18380.1"/>
    <property type="molecule type" value="Genomic_DNA"/>
</dbReference>
<dbReference type="RefSeq" id="WP_280102571.1">
    <property type="nucleotide sequence ID" value="NZ_CP122959.1"/>
</dbReference>
<dbReference type="Proteomes" id="UP001179858">
    <property type="component" value="Chromosome"/>
</dbReference>
<evidence type="ECO:0000313" key="1">
    <source>
        <dbReference type="EMBL" id="WGI18380.1"/>
    </source>
</evidence>
<evidence type="ECO:0000313" key="2">
    <source>
        <dbReference type="Proteomes" id="UP001179858"/>
    </source>
</evidence>
<gene>
    <name evidence="1" type="ORF">QBD03_06360</name>
</gene>
<protein>
    <recommendedName>
        <fullName evidence="3">Nucleoside 2-deoxyribosyltransferase</fullName>
    </recommendedName>
</protein>
<accession>A0AAF0K9D4</accession>
<evidence type="ECO:0008006" key="3">
    <source>
        <dbReference type="Google" id="ProtNLM"/>
    </source>
</evidence>
<proteinExistence type="predicted"/>